<evidence type="ECO:0000259" key="7">
    <source>
        <dbReference type="PROSITE" id="PS50950"/>
    </source>
</evidence>
<protein>
    <recommendedName>
        <fullName evidence="7">THAP-type domain-containing protein</fullName>
    </recommendedName>
</protein>
<evidence type="ECO:0000313" key="8">
    <source>
        <dbReference type="EMBL" id="KAK2717005.1"/>
    </source>
</evidence>
<evidence type="ECO:0000256" key="3">
    <source>
        <dbReference type="ARBA" id="ARBA00022833"/>
    </source>
</evidence>
<dbReference type="PROSITE" id="PS50950">
    <property type="entry name" value="ZF_THAP"/>
    <property type="match status" value="2"/>
</dbReference>
<evidence type="ECO:0000313" key="9">
    <source>
        <dbReference type="Proteomes" id="UP001187531"/>
    </source>
</evidence>
<dbReference type="GO" id="GO:0008270">
    <property type="term" value="F:zinc ion binding"/>
    <property type="evidence" value="ECO:0007669"/>
    <property type="project" value="UniProtKB-KW"/>
</dbReference>
<name>A0AA88HW89_ARTSF</name>
<proteinExistence type="predicted"/>
<feature type="region of interest" description="Disordered" evidence="6">
    <location>
        <begin position="92"/>
        <end position="178"/>
    </location>
</feature>
<feature type="compositionally biased region" description="Low complexity" evidence="6">
    <location>
        <begin position="100"/>
        <end position="123"/>
    </location>
</feature>
<keyword evidence="9" id="KW-1185">Reference proteome</keyword>
<comment type="caution">
    <text evidence="8">The sequence shown here is derived from an EMBL/GenBank/DDBJ whole genome shotgun (WGS) entry which is preliminary data.</text>
</comment>
<dbReference type="SUPFAM" id="SSF57716">
    <property type="entry name" value="Glucocorticoid receptor-like (DNA-binding domain)"/>
    <property type="match status" value="2"/>
</dbReference>
<dbReference type="Pfam" id="PF05485">
    <property type="entry name" value="THAP"/>
    <property type="match status" value="2"/>
</dbReference>
<dbReference type="SMART" id="SM00692">
    <property type="entry name" value="DM3"/>
    <property type="match status" value="1"/>
</dbReference>
<organism evidence="8 9">
    <name type="scientific">Artemia franciscana</name>
    <name type="common">Brine shrimp</name>
    <name type="synonym">Artemia sanfranciscana</name>
    <dbReference type="NCBI Taxonomy" id="6661"/>
    <lineage>
        <taxon>Eukaryota</taxon>
        <taxon>Metazoa</taxon>
        <taxon>Ecdysozoa</taxon>
        <taxon>Arthropoda</taxon>
        <taxon>Crustacea</taxon>
        <taxon>Branchiopoda</taxon>
        <taxon>Anostraca</taxon>
        <taxon>Artemiidae</taxon>
        <taxon>Artemia</taxon>
    </lineage>
</organism>
<dbReference type="PANTHER" id="PTHR46927:SF3">
    <property type="entry name" value="THAP-TYPE DOMAIN-CONTAINING PROTEIN"/>
    <property type="match status" value="1"/>
</dbReference>
<sequence>RKQWRKCCINGCDLTARDDLPIRFHIFPSNNASSSKWVAAIQQLNNQVVVPSKNTLVCSAHFLSKDYPTGGRVLSKQAVPSLFNQQEVMVEAGSRSGNDSSTKSPSSVFEPSSMSAASSTVDSGKSISPSTSLTEEQQIDSSVTSYFNGDNGTTLPDHKTERQKTQRKQRGKREVKDVKDGQCEIEGCSNTKEVSNTHKTRRRATPFQLFPFPPKSSVYRAQWISATNKGGMWTPGPLSCVCSKHFIGNKPSSTCPVPILSVPNSSSSVPAPTGLSSVSSVSLVVSKKLNRPKVRKSSVNSNQRTCLTSSLEDQMSSSAGEGRVFEKASEKLSPVKQEERDDEYEAPAPKMANANNAKLDHQQQQLLTRPAQSGVFSFSVSSLNHNPLPVDAVQSDDDDPFISSFSRATVRKAPAPVLPRGDGDNAISSYFQAADHQAPSPVLSRVDDDKGISRYCRATDHRAPASVLTRDDDDNGTSSYFRTTCHQSRVPVLPKDDDDTAKGRFGWETVNDIPFPYIFRNGEKYTPVSLFEQKILMKFKFLLKPDIYSCVCIRSVFVTPNEAQFLCDINAKHCDFYYFKSQNPFTLKDLLVKVSDAKEFYSFLEVVHKKLILKSTDPSDKCGFYKINDDCVIPYIMKAGVKYVPQCYFETDNLKAKSEIISGWDLGYLKFCFKVEGLRNKLSANDQCAVVNMEDIKKYYSAGTEFVEYWPHQANISLNGYSDSVHAGMWTRMPSSHSGVKPNEPTKNTTAPRILASVQNNSVTSSASIRGQPWDKQPPRAIEGLQQRPRMLNKNGKNFYMAGRPNFINGWISGKAQRNAVLIQPNAYRVQKTVIDGKNIPAINLSPSVYSPDLVTFHDLTASGMVFHGMDIDACKKVFEDLNVKDIFEPNL</sequence>
<dbReference type="Proteomes" id="UP001187531">
    <property type="component" value="Unassembled WGS sequence"/>
</dbReference>
<reference evidence="8" key="1">
    <citation type="submission" date="2023-07" db="EMBL/GenBank/DDBJ databases">
        <title>Chromosome-level genome assembly of Artemia franciscana.</title>
        <authorList>
            <person name="Jo E."/>
        </authorList>
    </citation>
    <scope>NUCLEOTIDE SEQUENCE</scope>
    <source>
        <tissue evidence="8">Whole body</tissue>
    </source>
</reference>
<evidence type="ECO:0000256" key="6">
    <source>
        <dbReference type="SAM" id="MobiDB-lite"/>
    </source>
</evidence>
<evidence type="ECO:0000256" key="1">
    <source>
        <dbReference type="ARBA" id="ARBA00022723"/>
    </source>
</evidence>
<evidence type="ECO:0000256" key="4">
    <source>
        <dbReference type="ARBA" id="ARBA00023125"/>
    </source>
</evidence>
<dbReference type="EMBL" id="JAVRJZ010000011">
    <property type="protein sequence ID" value="KAK2717005.1"/>
    <property type="molecule type" value="Genomic_DNA"/>
</dbReference>
<feature type="compositionally biased region" description="Polar residues" evidence="6">
    <location>
        <begin position="297"/>
        <end position="319"/>
    </location>
</feature>
<evidence type="ECO:0000256" key="5">
    <source>
        <dbReference type="PROSITE-ProRule" id="PRU00309"/>
    </source>
</evidence>
<feature type="non-terminal residue" evidence="8">
    <location>
        <position position="1"/>
    </location>
</feature>
<dbReference type="InterPro" id="IPR052224">
    <property type="entry name" value="THAP_domain_protein"/>
</dbReference>
<keyword evidence="2 5" id="KW-0863">Zinc-finger</keyword>
<dbReference type="GO" id="GO:0003677">
    <property type="term" value="F:DNA binding"/>
    <property type="evidence" value="ECO:0007669"/>
    <property type="project" value="UniProtKB-UniRule"/>
</dbReference>
<dbReference type="PANTHER" id="PTHR46927">
    <property type="entry name" value="AGAP005574-PA"/>
    <property type="match status" value="1"/>
</dbReference>
<keyword evidence="3" id="KW-0862">Zinc</keyword>
<dbReference type="SMART" id="SM00980">
    <property type="entry name" value="THAP"/>
    <property type="match status" value="2"/>
</dbReference>
<feature type="compositionally biased region" description="Polar residues" evidence="6">
    <location>
        <begin position="125"/>
        <end position="154"/>
    </location>
</feature>
<feature type="domain" description="THAP-type" evidence="7">
    <location>
        <begin position="178"/>
        <end position="261"/>
    </location>
</feature>
<feature type="region of interest" description="Disordered" evidence="6">
    <location>
        <begin position="291"/>
        <end position="349"/>
    </location>
</feature>
<keyword evidence="1" id="KW-0479">Metal-binding</keyword>
<dbReference type="AlphaFoldDB" id="A0AA88HW89"/>
<accession>A0AA88HW89</accession>
<dbReference type="InterPro" id="IPR006612">
    <property type="entry name" value="THAP_Znf"/>
</dbReference>
<keyword evidence="4 5" id="KW-0238">DNA-binding</keyword>
<feature type="domain" description="THAP-type" evidence="7">
    <location>
        <begin position="3"/>
        <end position="83"/>
    </location>
</feature>
<evidence type="ECO:0000256" key="2">
    <source>
        <dbReference type="ARBA" id="ARBA00022771"/>
    </source>
</evidence>
<gene>
    <name evidence="8" type="ORF">QYM36_007221</name>
</gene>